<dbReference type="EMBL" id="CP060052">
    <property type="protein sequence ID" value="QNE03980.1"/>
    <property type="molecule type" value="Genomic_DNA"/>
</dbReference>
<dbReference type="AlphaFoldDB" id="A0A7G6VQG5"/>
<accession>A0A7G6VQG5</accession>
<dbReference type="Proteomes" id="UP000515297">
    <property type="component" value="Chromosome"/>
</dbReference>
<dbReference type="Pfam" id="PF05233">
    <property type="entry name" value="PHB_acc"/>
    <property type="match status" value="1"/>
</dbReference>
<dbReference type="Pfam" id="PF07879">
    <property type="entry name" value="PHB_acc_N"/>
    <property type="match status" value="1"/>
</dbReference>
<evidence type="ECO:0000256" key="1">
    <source>
        <dbReference type="SAM" id="MobiDB-lite"/>
    </source>
</evidence>
<gene>
    <name evidence="4" type="primary">phaR</name>
    <name evidence="4" type="ORF">H4O24_08065</name>
</gene>
<feature type="domain" description="PHA accumulation regulator DNA-binding N-terminal" evidence="3">
    <location>
        <begin position="31"/>
        <end position="90"/>
    </location>
</feature>
<evidence type="ECO:0000259" key="2">
    <source>
        <dbReference type="Pfam" id="PF05233"/>
    </source>
</evidence>
<evidence type="ECO:0000313" key="4">
    <source>
        <dbReference type="EMBL" id="QNE03980.1"/>
    </source>
</evidence>
<proteinExistence type="predicted"/>
<feature type="domain" description="PHB accumulation regulatory" evidence="2">
    <location>
        <begin position="95"/>
        <end position="134"/>
    </location>
</feature>
<reference evidence="4 5" key="1">
    <citation type="submission" date="2020-08" db="EMBL/GenBank/DDBJ databases">
        <authorList>
            <person name="Liu G."/>
            <person name="Sun C."/>
        </authorList>
    </citation>
    <scope>NUCLEOTIDE SEQUENCE [LARGE SCALE GENOMIC DNA]</scope>
    <source>
        <strain evidence="4 5">OT19</strain>
    </source>
</reference>
<evidence type="ECO:0000259" key="3">
    <source>
        <dbReference type="Pfam" id="PF07879"/>
    </source>
</evidence>
<dbReference type="NCBIfam" id="TIGR01848">
    <property type="entry name" value="PHA_reg_PhaR"/>
    <property type="match status" value="1"/>
</dbReference>
<dbReference type="InterPro" id="IPR007897">
    <property type="entry name" value="PHB_accumulat"/>
</dbReference>
<dbReference type="InterPro" id="IPR012909">
    <property type="entry name" value="PHA_DNA-bd_N"/>
</dbReference>
<feature type="region of interest" description="Disordered" evidence="1">
    <location>
        <begin position="168"/>
        <end position="192"/>
    </location>
</feature>
<evidence type="ECO:0000313" key="5">
    <source>
        <dbReference type="Proteomes" id="UP000515297"/>
    </source>
</evidence>
<sequence>MFGLRPRFRSGSQFGLGGYVADKDKNDGVIIIKKYANRRLYNTDSSSYITLDHLAEMTREGIEFQVIDAKSGADITHQILTQIIMDEEAGGSQMLPVTFLRDLIGMYGNSMQAMVPHYLEMSMAQFRDNQLKMRKAFEESMGSNPLAKLAQQNMAMFKAATDAFMPGMAKPGEEGEAAAEDTPAAAQSSDELDELRKQMAAMKEQIDKLSN</sequence>
<name>A0A7G6VQG5_9SPHN</name>
<organism evidence="4 5">
    <name type="scientific">Croceicoccus marinus</name>
    <dbReference type="NCBI Taxonomy" id="450378"/>
    <lineage>
        <taxon>Bacteria</taxon>
        <taxon>Pseudomonadati</taxon>
        <taxon>Pseudomonadota</taxon>
        <taxon>Alphaproteobacteria</taxon>
        <taxon>Sphingomonadales</taxon>
        <taxon>Erythrobacteraceae</taxon>
        <taxon>Croceicoccus</taxon>
    </lineage>
</organism>
<dbReference type="GO" id="GO:0006355">
    <property type="term" value="P:regulation of DNA-templated transcription"/>
    <property type="evidence" value="ECO:0007669"/>
    <property type="project" value="InterPro"/>
</dbReference>
<dbReference type="InterPro" id="IPR010134">
    <property type="entry name" value="PHA_reg_PhaR"/>
</dbReference>
<protein>
    <submittedName>
        <fullName evidence="4">Polyhydroxyalkanoate synthesis repressor PhaR</fullName>
    </submittedName>
</protein>